<dbReference type="OrthoDB" id="194443at2759"/>
<accession>A0A2J6PM21</accession>
<sequence length="296" mass="34021">MLLPILTTSRSNLGIEVVFFRFGDKMLPSSVHRKLLRDRIPGFEEELKSLQPGKNEYTFPEDMQDTIELLLEWCYKQALPKANKDSSTPQHCYSRIKLYCFASRYEHVELMNDSMDFLLGYLQMNGPRWDVSWTTYAYNNTNRSSPLRDLLSKWLMNKFFSTGDKGRWTTDAFTEAVYGDPDLLRDVMAHMRSLPDVNFANPKKDSPAIYHVELVADPVQQLLQSLSAVSPTEERVLTPDFSDGKKYDLYDVDKADAAPDFNAEQAFEDSFDDNSPLINRSRKGLRSGQRSSIAPR</sequence>
<organism evidence="2 3">
    <name type="scientific">Hyaloscypha hepaticicola</name>
    <dbReference type="NCBI Taxonomy" id="2082293"/>
    <lineage>
        <taxon>Eukaryota</taxon>
        <taxon>Fungi</taxon>
        <taxon>Dikarya</taxon>
        <taxon>Ascomycota</taxon>
        <taxon>Pezizomycotina</taxon>
        <taxon>Leotiomycetes</taxon>
        <taxon>Helotiales</taxon>
        <taxon>Hyaloscyphaceae</taxon>
        <taxon>Hyaloscypha</taxon>
    </lineage>
</organism>
<protein>
    <recommendedName>
        <fullName evidence="4">BTB domain-containing protein</fullName>
    </recommendedName>
</protein>
<keyword evidence="3" id="KW-1185">Reference proteome</keyword>
<reference evidence="2 3" key="1">
    <citation type="submission" date="2016-05" db="EMBL/GenBank/DDBJ databases">
        <title>A degradative enzymes factory behind the ericoid mycorrhizal symbiosis.</title>
        <authorList>
            <consortium name="DOE Joint Genome Institute"/>
            <person name="Martino E."/>
            <person name="Morin E."/>
            <person name="Grelet G."/>
            <person name="Kuo A."/>
            <person name="Kohler A."/>
            <person name="Daghino S."/>
            <person name="Barry K."/>
            <person name="Choi C."/>
            <person name="Cichocki N."/>
            <person name="Clum A."/>
            <person name="Copeland A."/>
            <person name="Hainaut M."/>
            <person name="Haridas S."/>
            <person name="Labutti K."/>
            <person name="Lindquist E."/>
            <person name="Lipzen A."/>
            <person name="Khouja H.-R."/>
            <person name="Murat C."/>
            <person name="Ohm R."/>
            <person name="Olson A."/>
            <person name="Spatafora J."/>
            <person name="Veneault-Fourrey C."/>
            <person name="Henrissat B."/>
            <person name="Grigoriev I."/>
            <person name="Martin F."/>
            <person name="Perotto S."/>
        </authorList>
    </citation>
    <scope>NUCLEOTIDE SEQUENCE [LARGE SCALE GENOMIC DNA]</scope>
    <source>
        <strain evidence="2 3">UAMH 7357</strain>
    </source>
</reference>
<dbReference type="InterPro" id="IPR011333">
    <property type="entry name" value="SKP1/BTB/POZ_sf"/>
</dbReference>
<gene>
    <name evidence="2" type="ORF">NA56DRAFT_356055</name>
</gene>
<evidence type="ECO:0000313" key="2">
    <source>
        <dbReference type="EMBL" id="PMD15049.1"/>
    </source>
</evidence>
<proteinExistence type="predicted"/>
<evidence type="ECO:0000256" key="1">
    <source>
        <dbReference type="SAM" id="MobiDB-lite"/>
    </source>
</evidence>
<feature type="region of interest" description="Disordered" evidence="1">
    <location>
        <begin position="266"/>
        <end position="296"/>
    </location>
</feature>
<dbReference type="STRING" id="1745343.A0A2J6PM21"/>
<evidence type="ECO:0008006" key="4">
    <source>
        <dbReference type="Google" id="ProtNLM"/>
    </source>
</evidence>
<dbReference type="AlphaFoldDB" id="A0A2J6PM21"/>
<dbReference type="EMBL" id="KZ613516">
    <property type="protein sequence ID" value="PMD15049.1"/>
    <property type="molecule type" value="Genomic_DNA"/>
</dbReference>
<evidence type="ECO:0000313" key="3">
    <source>
        <dbReference type="Proteomes" id="UP000235672"/>
    </source>
</evidence>
<dbReference type="Proteomes" id="UP000235672">
    <property type="component" value="Unassembled WGS sequence"/>
</dbReference>
<name>A0A2J6PM21_9HELO</name>
<dbReference type="Gene3D" id="3.30.710.10">
    <property type="entry name" value="Potassium Channel Kv1.1, Chain A"/>
    <property type="match status" value="1"/>
</dbReference>